<protein>
    <submittedName>
        <fullName evidence="2">Uncharacterized protein</fullName>
    </submittedName>
</protein>
<feature type="compositionally biased region" description="Low complexity" evidence="1">
    <location>
        <begin position="656"/>
        <end position="674"/>
    </location>
</feature>
<feature type="region of interest" description="Disordered" evidence="1">
    <location>
        <begin position="847"/>
        <end position="876"/>
    </location>
</feature>
<evidence type="ECO:0000313" key="3">
    <source>
        <dbReference type="Proteomes" id="UP000256970"/>
    </source>
</evidence>
<feature type="compositionally biased region" description="Low complexity" evidence="1">
    <location>
        <begin position="723"/>
        <end position="735"/>
    </location>
</feature>
<feature type="region of interest" description="Disordered" evidence="1">
    <location>
        <begin position="175"/>
        <end position="223"/>
    </location>
</feature>
<dbReference type="Proteomes" id="UP000256970">
    <property type="component" value="Unassembled WGS sequence"/>
</dbReference>
<reference evidence="2 3" key="1">
    <citation type="submission" date="2016-10" db="EMBL/GenBank/DDBJ databases">
        <authorList>
            <person name="Cai Z."/>
        </authorList>
    </citation>
    <scope>NUCLEOTIDE SEQUENCE [LARGE SCALE GENOMIC DNA]</scope>
</reference>
<evidence type="ECO:0000313" key="2">
    <source>
        <dbReference type="EMBL" id="SZX72176.1"/>
    </source>
</evidence>
<evidence type="ECO:0000256" key="1">
    <source>
        <dbReference type="SAM" id="MobiDB-lite"/>
    </source>
</evidence>
<name>A0A383W671_TETOB</name>
<sequence>MTSPLQGLQQRSEAETLEYLGWASAQLIRFSDVPEQAHSALTAQALVDAGVQVWRHQSGTGHSFVYWPSKMSSPVQCFNPRQAASAIMKQEGWKEALGVDKLLPPAGTQPAAAAAPAAEQAAAAETPAAMSVDAVADAAAAGSAAAGAADAAAAVAPAADAAAADAADNAGAPAAAAAAEVPASSGNEEQQQQQQQQKEGAGATLAPAADAAAPDAAADGSPTSTAAAAAAAVKSEGDAMDVDAAADTGEEVDAAAAAGIDNTGCFPGYTFLRPEKEQQVLHGVADKLTALTRRKFTGAEVRGLGLRAVAETKHQRRQYSIWWPGRMAESEEPVHCAPSYTVGAQKLLAHPACREALGVTSLPSPGAAGPSSSSDAAAAGALIGTKRPAAGDASQAAVDAAAAGSSASYPKRTRAADASEAAGAAAAAAAEPAEEDDVKQPLAALAAAAGLGPLSPARSASAIAAAAAAAKKQQGPVPGSEVLQAVQQYTGSTKEVQGKVKAALQQLADALKLAGDAQHWSPESLKALPGGAVLAAGLDTRSLAPFISEAQEMHDNLTADAAQLEALLAQGSPGSKAAAGSSAGSAGRTRGSGSAAADAAQRKPIVAFRSALEACAADVSAWLKQQRQQDVLQRLQAVNQVKALVDSNKDLKQQLAQVKRQLQEQQQQQQQRRGGSADDGDRGRQGDARRAAEDRRRQQQQEQQRQQLLVLLEQQKQQQQQQLAMRRQQQRQQDPMQREQEEDEAEEEALLLAPQQQFKLQPLQLHHGDVASAGRSHAKPAQVRAAAEALMAAARAKAAAVQDALLGAGAGFDRAQSGAGKAAAVAAADRGDDITASAEPAADAAGAAAATPVAPTSAAPVATREQQEKVPAFPQNAPGSVLQFLQHLMKTGSSKPAANGAASARQEADDMDDDF</sequence>
<accession>A0A383W671</accession>
<feature type="region of interest" description="Disordered" evidence="1">
    <location>
        <begin position="573"/>
        <end position="597"/>
    </location>
</feature>
<keyword evidence="3" id="KW-1185">Reference proteome</keyword>
<gene>
    <name evidence="2" type="ORF">BQ4739_LOCUS12368</name>
</gene>
<feature type="region of interest" description="Disordered" evidence="1">
    <location>
        <begin position="723"/>
        <end position="747"/>
    </location>
</feature>
<feature type="region of interest" description="Disordered" evidence="1">
    <location>
        <begin position="892"/>
        <end position="915"/>
    </location>
</feature>
<organism evidence="2 3">
    <name type="scientific">Tetradesmus obliquus</name>
    <name type="common">Green alga</name>
    <name type="synonym">Acutodesmus obliquus</name>
    <dbReference type="NCBI Taxonomy" id="3088"/>
    <lineage>
        <taxon>Eukaryota</taxon>
        <taxon>Viridiplantae</taxon>
        <taxon>Chlorophyta</taxon>
        <taxon>core chlorophytes</taxon>
        <taxon>Chlorophyceae</taxon>
        <taxon>CS clade</taxon>
        <taxon>Sphaeropleales</taxon>
        <taxon>Scenedesmaceae</taxon>
        <taxon>Tetradesmus</taxon>
    </lineage>
</organism>
<feature type="compositionally biased region" description="Basic and acidic residues" evidence="1">
    <location>
        <begin position="675"/>
        <end position="699"/>
    </location>
</feature>
<feature type="region of interest" description="Disordered" evidence="1">
    <location>
        <begin position="656"/>
        <end position="702"/>
    </location>
</feature>
<feature type="compositionally biased region" description="Low complexity" evidence="1">
    <location>
        <begin position="847"/>
        <end position="863"/>
    </location>
</feature>
<proteinExistence type="predicted"/>
<dbReference type="EMBL" id="FNXT01001114">
    <property type="protein sequence ID" value="SZX72176.1"/>
    <property type="molecule type" value="Genomic_DNA"/>
</dbReference>
<dbReference type="AlphaFoldDB" id="A0A383W671"/>